<evidence type="ECO:0000313" key="7">
    <source>
        <dbReference type="Proteomes" id="UP000250234"/>
    </source>
</evidence>
<protein>
    <submittedName>
        <fullName evidence="6">Restriction modification system DNA specificity domain-containing protein</fullName>
    </submittedName>
</protein>
<reference evidence="6 7" key="1">
    <citation type="submission" date="2018-06" db="EMBL/GenBank/DDBJ databases">
        <authorList>
            <consortium name="Pathogen Informatics"/>
            <person name="Doyle S."/>
        </authorList>
    </citation>
    <scope>NUCLEOTIDE SEQUENCE [LARGE SCALE GENOMIC DNA]</scope>
    <source>
        <strain evidence="6 7">NCTC8081</strain>
    </source>
</reference>
<dbReference type="Pfam" id="PF01420">
    <property type="entry name" value="Methylase_S"/>
    <property type="match status" value="2"/>
</dbReference>
<dbReference type="CDD" id="cd17262">
    <property type="entry name" value="RMtype1_S_Aco12261I-TRD2-CR2"/>
    <property type="match status" value="1"/>
</dbReference>
<dbReference type="PANTHER" id="PTHR30408">
    <property type="entry name" value="TYPE-1 RESTRICTION ENZYME ECOKI SPECIFICITY PROTEIN"/>
    <property type="match status" value="1"/>
</dbReference>
<evidence type="ECO:0000256" key="2">
    <source>
        <dbReference type="ARBA" id="ARBA00022747"/>
    </source>
</evidence>
<dbReference type="GO" id="GO:0003677">
    <property type="term" value="F:DNA binding"/>
    <property type="evidence" value="ECO:0007669"/>
    <property type="project" value="UniProtKB-KW"/>
</dbReference>
<dbReference type="REBASE" id="422856">
    <property type="entry name" value="S.Cpe8081I"/>
</dbReference>
<dbReference type="Gene3D" id="3.90.220.20">
    <property type="entry name" value="DNA methylase specificity domains"/>
    <property type="match status" value="2"/>
</dbReference>
<evidence type="ECO:0000313" key="6">
    <source>
        <dbReference type="EMBL" id="SQC06225.1"/>
    </source>
</evidence>
<dbReference type="GO" id="GO:0009307">
    <property type="term" value="P:DNA restriction-modification system"/>
    <property type="evidence" value="ECO:0007669"/>
    <property type="project" value="UniProtKB-KW"/>
</dbReference>
<accession>A0A2X3CD10</accession>
<feature type="domain" description="Type I restriction modification DNA specificity" evidence="5">
    <location>
        <begin position="183"/>
        <end position="363"/>
    </location>
</feature>
<dbReference type="SUPFAM" id="SSF116734">
    <property type="entry name" value="DNA methylase specificity domain"/>
    <property type="match status" value="2"/>
</dbReference>
<dbReference type="EMBL" id="UAWO01000002">
    <property type="protein sequence ID" value="SQC06225.1"/>
    <property type="molecule type" value="Genomic_DNA"/>
</dbReference>
<dbReference type="RefSeq" id="WP_111945108.1">
    <property type="nucleotide sequence ID" value="NZ_CATNYA010000003.1"/>
</dbReference>
<evidence type="ECO:0000259" key="5">
    <source>
        <dbReference type="Pfam" id="PF01420"/>
    </source>
</evidence>
<sequence>MEKFRIDEITINLDNLRKPLNSQQRKEMSKKKLYPYYGANNLMDYIDEYIFDEEILCVAEDGGSWGYKEKCSYIVNEKCWVNNHAHILKAKENLNLKYLMYYLNYNDLSNRITGTTRGKLTKSALNSIEVKLPSIEKQKKIVALLEKAQELIDKRKKQIEELDLLVKSKFLEMFGDQNTNSKNLEKVYLKDISELITKGASPNWQGIEYVDDDTQTLFVTSENVREGYIDLSKKKYLMDAFNEKQKRSILNNGDFLINIVGASIGRAAQFNLDIKANINQAVALVRIKKGLVNDKYMLEYLNSPKALQMYKSMQVSVARANLSLQNINDLEILLPPMELQNQFANFVKQVDKLKFKMEKSLKELEENFNSLMQKIFKVDLL</sequence>
<evidence type="ECO:0000256" key="3">
    <source>
        <dbReference type="ARBA" id="ARBA00023125"/>
    </source>
</evidence>
<dbReference type="InterPro" id="IPR052021">
    <property type="entry name" value="Type-I_RS_S_subunit"/>
</dbReference>
<keyword evidence="3" id="KW-0238">DNA-binding</keyword>
<feature type="coiled-coil region" evidence="4">
    <location>
        <begin position="347"/>
        <end position="374"/>
    </location>
</feature>
<dbReference type="InterPro" id="IPR000055">
    <property type="entry name" value="Restrct_endonuc_typeI_TRD"/>
</dbReference>
<keyword evidence="4" id="KW-0175">Coiled coil</keyword>
<dbReference type="CDD" id="cd17246">
    <property type="entry name" value="RMtype1_S_SonII-TRD2-CR2_like"/>
    <property type="match status" value="1"/>
</dbReference>
<dbReference type="InterPro" id="IPR044946">
    <property type="entry name" value="Restrct_endonuc_typeI_TRD_sf"/>
</dbReference>
<proteinExistence type="inferred from homology"/>
<evidence type="ECO:0000256" key="1">
    <source>
        <dbReference type="ARBA" id="ARBA00010923"/>
    </source>
</evidence>
<evidence type="ECO:0000256" key="4">
    <source>
        <dbReference type="SAM" id="Coils"/>
    </source>
</evidence>
<keyword evidence="2" id="KW-0680">Restriction system</keyword>
<comment type="similarity">
    <text evidence="1">Belongs to the type-I restriction system S methylase family.</text>
</comment>
<organism evidence="6 7">
    <name type="scientific">Clostridium perfringens</name>
    <dbReference type="NCBI Taxonomy" id="1502"/>
    <lineage>
        <taxon>Bacteria</taxon>
        <taxon>Bacillati</taxon>
        <taxon>Bacillota</taxon>
        <taxon>Clostridia</taxon>
        <taxon>Eubacteriales</taxon>
        <taxon>Clostridiaceae</taxon>
        <taxon>Clostridium</taxon>
    </lineage>
</organism>
<gene>
    <name evidence="6" type="ORF">NCTC8081_00296</name>
</gene>
<feature type="domain" description="Type I restriction modification DNA specificity" evidence="5">
    <location>
        <begin position="2"/>
        <end position="160"/>
    </location>
</feature>
<name>A0A2X3CD10_CLOPF</name>
<dbReference type="PANTHER" id="PTHR30408:SF12">
    <property type="entry name" value="TYPE I RESTRICTION ENZYME MJAVIII SPECIFICITY SUBUNIT"/>
    <property type="match status" value="1"/>
</dbReference>
<dbReference type="AlphaFoldDB" id="A0A2X3CD10"/>
<dbReference type="Proteomes" id="UP000250234">
    <property type="component" value="Unassembled WGS sequence"/>
</dbReference>